<dbReference type="PIRSF" id="PIRSF002825">
    <property type="entry name" value="CfbpA"/>
    <property type="match status" value="1"/>
</dbReference>
<protein>
    <submittedName>
        <fullName evidence="4">ABC transporter substrate-binding protein</fullName>
    </submittedName>
</protein>
<sequence length="344" mass="37062">MQRRTFLQGLAAATALGSLPLGVANALSPMASVSVESLPKLEGDLTLYLGRGEGGLYENVLQAIEKRNPKLNLKIRRGGSAALANTIVAEKKAGVKRADLFWAVDTGSIGMVTDAGAAKPLPTDLTTQLKEGFQYPSWSPVTGRVRTLPYNTQRVSPEQIPDSVMALADSDLKLGWAPAYSSFQSFVTAMRLLEGEKATRAWLKGVNRNAKKYAGELGVVMGVERGEVDVGFANHYYTLRLKSGKPDANVALAYTKNDAGCLVNASGIVALSDGDLPVNFIRYLLTHEVQSYLAREAYEIPLVQDVAQPEGLESLSTLTPPAMDLRNLADLRPTLNLMRDVGVL</sequence>
<feature type="binding site" evidence="2">
    <location>
        <position position="236"/>
    </location>
    <ligand>
        <name>Fe cation</name>
        <dbReference type="ChEBI" id="CHEBI:24875"/>
    </ligand>
</feature>
<dbReference type="Gene3D" id="3.40.190.10">
    <property type="entry name" value="Periplasmic binding protein-like II"/>
    <property type="match status" value="2"/>
</dbReference>
<keyword evidence="1 3" id="KW-0732">Signal</keyword>
<feature type="binding site" evidence="2">
    <location>
        <position position="237"/>
    </location>
    <ligand>
        <name>Fe cation</name>
        <dbReference type="ChEBI" id="CHEBI:24875"/>
    </ligand>
</feature>
<accession>A0A075NVE4</accession>
<dbReference type="Proteomes" id="UP000056090">
    <property type="component" value="Chromosome"/>
</dbReference>
<dbReference type="GeneID" id="78253465"/>
<reference evidence="4 5" key="1">
    <citation type="submission" date="2014-06" db="EMBL/GenBank/DDBJ databases">
        <title>Genomes of Alteromonas australica, a world apart.</title>
        <authorList>
            <person name="Gonzaga A."/>
            <person name="Lopez-Perez M."/>
            <person name="Rodriguez-Valera F."/>
        </authorList>
    </citation>
    <scope>NUCLEOTIDE SEQUENCE [LARGE SCALE GENOMIC DNA]</scope>
    <source>
        <strain evidence="4 5">H 17</strain>
    </source>
</reference>
<feature type="signal peptide" evidence="3">
    <location>
        <begin position="1"/>
        <end position="26"/>
    </location>
</feature>
<dbReference type="GO" id="GO:0046872">
    <property type="term" value="F:metal ion binding"/>
    <property type="evidence" value="ECO:0007669"/>
    <property type="project" value="UniProtKB-KW"/>
</dbReference>
<evidence type="ECO:0000313" key="5">
    <source>
        <dbReference type="Proteomes" id="UP000056090"/>
    </source>
</evidence>
<feature type="chain" id="PRO_5001708505" evidence="3">
    <location>
        <begin position="27"/>
        <end position="344"/>
    </location>
</feature>
<dbReference type="eggNOG" id="COG1840">
    <property type="taxonomic scope" value="Bacteria"/>
</dbReference>
<gene>
    <name evidence="4" type="ORF">EP13_00705</name>
</gene>
<keyword evidence="2" id="KW-0408">Iron</keyword>
<evidence type="ECO:0000256" key="2">
    <source>
        <dbReference type="PIRSR" id="PIRSR002825-1"/>
    </source>
</evidence>
<dbReference type="RefSeq" id="WP_044055509.1">
    <property type="nucleotide sequence ID" value="NZ_CBCSKJ010000005.1"/>
</dbReference>
<keyword evidence="5" id="KW-1185">Reference proteome</keyword>
<dbReference type="PANTHER" id="PTHR30006:SF24">
    <property type="entry name" value="SLL0237 PROTEIN"/>
    <property type="match status" value="1"/>
</dbReference>
<dbReference type="InterPro" id="IPR006311">
    <property type="entry name" value="TAT_signal"/>
</dbReference>
<keyword evidence="2" id="KW-0479">Metal-binding</keyword>
<name>A0A075NVE4_9ALTE</name>
<organism evidence="4 5">
    <name type="scientific">Alteromonas australica</name>
    <dbReference type="NCBI Taxonomy" id="589873"/>
    <lineage>
        <taxon>Bacteria</taxon>
        <taxon>Pseudomonadati</taxon>
        <taxon>Pseudomonadota</taxon>
        <taxon>Gammaproteobacteria</taxon>
        <taxon>Alteromonadales</taxon>
        <taxon>Alteromonadaceae</taxon>
        <taxon>Alteromonas/Salinimonas group</taxon>
        <taxon>Alteromonas</taxon>
    </lineage>
</organism>
<proteinExistence type="predicted"/>
<evidence type="ECO:0000313" key="4">
    <source>
        <dbReference type="EMBL" id="AIF97328.1"/>
    </source>
</evidence>
<dbReference type="InterPro" id="IPR026045">
    <property type="entry name" value="Ferric-bd"/>
</dbReference>
<dbReference type="AlphaFoldDB" id="A0A075NVE4"/>
<evidence type="ECO:0000256" key="1">
    <source>
        <dbReference type="ARBA" id="ARBA00022729"/>
    </source>
</evidence>
<evidence type="ECO:0000256" key="3">
    <source>
        <dbReference type="SAM" id="SignalP"/>
    </source>
</evidence>
<dbReference type="PROSITE" id="PS51318">
    <property type="entry name" value="TAT"/>
    <property type="match status" value="1"/>
</dbReference>
<dbReference type="EMBL" id="CP008849">
    <property type="protein sequence ID" value="AIF97328.1"/>
    <property type="molecule type" value="Genomic_DNA"/>
</dbReference>
<dbReference type="KEGG" id="aal:EP13_00705"/>
<dbReference type="Pfam" id="PF13531">
    <property type="entry name" value="SBP_bac_11"/>
    <property type="match status" value="1"/>
</dbReference>
<dbReference type="SUPFAM" id="SSF53850">
    <property type="entry name" value="Periplasmic binding protein-like II"/>
    <property type="match status" value="1"/>
</dbReference>
<dbReference type="PANTHER" id="PTHR30006">
    <property type="entry name" value="THIAMINE-BINDING PERIPLASMIC PROTEIN-RELATED"/>
    <property type="match status" value="1"/>
</dbReference>